<dbReference type="Pfam" id="PF00231">
    <property type="entry name" value="ATP-synt"/>
    <property type="match status" value="1"/>
</dbReference>
<dbReference type="RefSeq" id="WP_298385356.1">
    <property type="nucleotide sequence ID" value="NZ_JBFSHR010000001.1"/>
</dbReference>
<keyword evidence="5 10" id="KW-0375">Hydrogen ion transport</keyword>
<evidence type="ECO:0000313" key="12">
    <source>
        <dbReference type="Proteomes" id="UP001560267"/>
    </source>
</evidence>
<evidence type="ECO:0000256" key="5">
    <source>
        <dbReference type="ARBA" id="ARBA00022781"/>
    </source>
</evidence>
<keyword evidence="9 10" id="KW-0066">ATP synthesis</keyword>
<organism evidence="11 12">
    <name type="scientific">Ferrimicrobium acidiphilum</name>
    <dbReference type="NCBI Taxonomy" id="121039"/>
    <lineage>
        <taxon>Bacteria</taxon>
        <taxon>Bacillati</taxon>
        <taxon>Actinomycetota</taxon>
        <taxon>Acidimicrobiia</taxon>
        <taxon>Acidimicrobiales</taxon>
        <taxon>Acidimicrobiaceae</taxon>
        <taxon>Ferrimicrobium</taxon>
    </lineage>
</organism>
<evidence type="ECO:0000256" key="2">
    <source>
        <dbReference type="ARBA" id="ARBA00004170"/>
    </source>
</evidence>
<dbReference type="PRINTS" id="PR00126">
    <property type="entry name" value="ATPASEGAMMA"/>
</dbReference>
<name>A0ABV3XY39_9ACTN</name>
<dbReference type="SUPFAM" id="SSF52943">
    <property type="entry name" value="ATP synthase (F1-ATPase), gamma subunit"/>
    <property type="match status" value="1"/>
</dbReference>
<evidence type="ECO:0000256" key="3">
    <source>
        <dbReference type="ARBA" id="ARBA00007681"/>
    </source>
</evidence>
<dbReference type="Proteomes" id="UP001560267">
    <property type="component" value="Unassembled WGS sequence"/>
</dbReference>
<comment type="function">
    <text evidence="1 10">Produces ATP from ADP in the presence of a proton gradient across the membrane. The gamma chain is believed to be important in regulating ATPase activity and the flow of protons through the CF(0) complex.</text>
</comment>
<comment type="caution">
    <text evidence="11">The sequence shown here is derived from an EMBL/GenBank/DDBJ whole genome shotgun (WGS) entry which is preliminary data.</text>
</comment>
<evidence type="ECO:0000256" key="10">
    <source>
        <dbReference type="HAMAP-Rule" id="MF_00815"/>
    </source>
</evidence>
<comment type="subcellular location">
    <subcellularLocation>
        <location evidence="10">Cell membrane</location>
        <topology evidence="10">Peripheral membrane protein</topology>
    </subcellularLocation>
    <subcellularLocation>
        <location evidence="2">Membrane</location>
        <topology evidence="2">Peripheral membrane protein</topology>
    </subcellularLocation>
</comment>
<comment type="subunit">
    <text evidence="10">F-type ATPases have 2 components, CF(1) - the catalytic core - and CF(0) - the membrane proton channel. CF(1) has five subunits: alpha(3), beta(3), gamma(1), delta(1), epsilon(1). CF(0) has three main subunits: a, b and c.</text>
</comment>
<dbReference type="InterPro" id="IPR000131">
    <property type="entry name" value="ATP_synth_F1_gsu"/>
</dbReference>
<dbReference type="InterPro" id="IPR035968">
    <property type="entry name" value="ATP_synth_F1_ATPase_gsu"/>
</dbReference>
<evidence type="ECO:0000256" key="8">
    <source>
        <dbReference type="ARBA" id="ARBA00023196"/>
    </source>
</evidence>
<keyword evidence="4 10" id="KW-0813">Transport</keyword>
<dbReference type="NCBIfam" id="TIGR01146">
    <property type="entry name" value="ATPsyn_F1gamma"/>
    <property type="match status" value="1"/>
</dbReference>
<evidence type="ECO:0000256" key="7">
    <source>
        <dbReference type="ARBA" id="ARBA00023136"/>
    </source>
</evidence>
<dbReference type="PANTHER" id="PTHR11693:SF22">
    <property type="entry name" value="ATP SYNTHASE SUBUNIT GAMMA, MITOCHONDRIAL"/>
    <property type="match status" value="1"/>
</dbReference>
<dbReference type="PANTHER" id="PTHR11693">
    <property type="entry name" value="ATP SYNTHASE GAMMA CHAIN"/>
    <property type="match status" value="1"/>
</dbReference>
<evidence type="ECO:0000256" key="4">
    <source>
        <dbReference type="ARBA" id="ARBA00022448"/>
    </source>
</evidence>
<evidence type="ECO:0000256" key="6">
    <source>
        <dbReference type="ARBA" id="ARBA00023065"/>
    </source>
</evidence>
<sequence>MPGGKERALRGRIRSVNSTKKITKAMELIAASRIVKAVGRIGGARTYFREMSELTRELLVTLPSYRPALTRTEAATTVLILVTSDRGLCGGYNSAVIRAYEEQVRRLDSPIELVGIGRRIENYLHFRGIESKVQLNGVTHLPTLDQAYSLMRPIMERVDAGEVGRVVVISNRFYSLGLQRLEETTLIPVDTSAVVDGADDPIAHFDFEAEPSLETVIDTALGQLVVAEFFGLLLEASAAEHAARQRAMKNATDNATELVRNLTRAMNRVRQDAITTEITEIVGGAEALAQGEHAMSGDER</sequence>
<dbReference type="EMBL" id="JBFSHR010000001">
    <property type="protein sequence ID" value="MEX6428238.1"/>
    <property type="molecule type" value="Genomic_DNA"/>
</dbReference>
<keyword evidence="6 10" id="KW-0406">Ion transport</keyword>
<evidence type="ECO:0000256" key="1">
    <source>
        <dbReference type="ARBA" id="ARBA00003456"/>
    </source>
</evidence>
<keyword evidence="8 10" id="KW-0139">CF(1)</keyword>
<dbReference type="PROSITE" id="PS00153">
    <property type="entry name" value="ATPASE_GAMMA"/>
    <property type="match status" value="1"/>
</dbReference>
<proteinExistence type="inferred from homology"/>
<comment type="similarity">
    <text evidence="3 10">Belongs to the ATPase gamma chain family.</text>
</comment>
<evidence type="ECO:0000256" key="9">
    <source>
        <dbReference type="ARBA" id="ARBA00023310"/>
    </source>
</evidence>
<accession>A0ABV3XY39</accession>
<evidence type="ECO:0000313" key="11">
    <source>
        <dbReference type="EMBL" id="MEX6428238.1"/>
    </source>
</evidence>
<dbReference type="CDD" id="cd12151">
    <property type="entry name" value="F1-ATPase_gamma"/>
    <property type="match status" value="1"/>
</dbReference>
<keyword evidence="7 10" id="KW-0472">Membrane</keyword>
<dbReference type="Gene3D" id="1.10.287.80">
    <property type="entry name" value="ATP synthase, gamma subunit, helix hairpin domain"/>
    <property type="match status" value="1"/>
</dbReference>
<dbReference type="Gene3D" id="3.40.1380.10">
    <property type="match status" value="1"/>
</dbReference>
<gene>
    <name evidence="10 11" type="primary">atpG</name>
    <name evidence="11" type="ORF">AB6A68_00045</name>
</gene>
<reference evidence="11 12" key="1">
    <citation type="submission" date="2024-07" db="EMBL/GenBank/DDBJ databases">
        <title>Draft Genome Sequence of Ferrimicrobium acidiphilum Strain YE2023, Isolated from a Pulp of Bioleach Reactor.</title>
        <authorList>
            <person name="Elkina Y.A."/>
            <person name="Bulaeva A.G."/>
            <person name="Beletsky A.V."/>
            <person name="Mardanov A.V."/>
        </authorList>
    </citation>
    <scope>NUCLEOTIDE SEQUENCE [LARGE SCALE GENOMIC DNA]</scope>
    <source>
        <strain evidence="11 12">YE2023</strain>
    </source>
</reference>
<dbReference type="HAMAP" id="MF_00815">
    <property type="entry name" value="ATP_synth_gamma_bact"/>
    <property type="match status" value="1"/>
</dbReference>
<keyword evidence="12" id="KW-1185">Reference proteome</keyword>
<keyword evidence="10" id="KW-1003">Cell membrane</keyword>
<protein>
    <recommendedName>
        <fullName evidence="10">ATP synthase gamma chain</fullName>
    </recommendedName>
    <alternativeName>
        <fullName evidence="10">ATP synthase F1 sector gamma subunit</fullName>
    </alternativeName>
    <alternativeName>
        <fullName evidence="10">F-ATPase gamma subunit</fullName>
    </alternativeName>
</protein>
<dbReference type="InterPro" id="IPR023632">
    <property type="entry name" value="ATP_synth_F1_gsu_CS"/>
</dbReference>